<dbReference type="Pfam" id="PF00724">
    <property type="entry name" value="Oxidored_FMN"/>
    <property type="match status" value="1"/>
</dbReference>
<feature type="non-terminal residue" evidence="2">
    <location>
        <position position="1"/>
    </location>
</feature>
<dbReference type="InterPro" id="IPR001155">
    <property type="entry name" value="OxRdtase_FMN_N"/>
</dbReference>
<dbReference type="Proteomes" id="UP000214596">
    <property type="component" value="Unassembled WGS sequence"/>
</dbReference>
<organism evidence="2 3">
    <name type="scientific">Vibrio parahaemolyticus</name>
    <dbReference type="NCBI Taxonomy" id="670"/>
    <lineage>
        <taxon>Bacteria</taxon>
        <taxon>Pseudomonadati</taxon>
        <taxon>Pseudomonadota</taxon>
        <taxon>Gammaproteobacteria</taxon>
        <taxon>Vibrionales</taxon>
        <taxon>Vibrionaceae</taxon>
        <taxon>Vibrio</taxon>
    </lineage>
</organism>
<sequence length="78" mass="8582">NAIIVAGRYDPQRANEVLEKGYADLVAFGRPFVANPDLVSRLQHHHPLAELDGSTLFGGNERGYTDYPALQQECAEQA</sequence>
<dbReference type="PANTHER" id="PTHR22893">
    <property type="entry name" value="NADH OXIDOREDUCTASE-RELATED"/>
    <property type="match status" value="1"/>
</dbReference>
<accession>A0A227J614</accession>
<proteinExistence type="predicted"/>
<name>A0A227J614_VIBPH</name>
<dbReference type="InterPro" id="IPR013785">
    <property type="entry name" value="Aldolase_TIM"/>
</dbReference>
<dbReference type="PANTHER" id="PTHR22893:SF135">
    <property type="entry name" value="NAD(P)H:FLAVIN OXIDOREDUCTASE SYE2"/>
    <property type="match status" value="1"/>
</dbReference>
<evidence type="ECO:0000259" key="1">
    <source>
        <dbReference type="Pfam" id="PF00724"/>
    </source>
</evidence>
<dbReference type="Gene3D" id="3.20.20.70">
    <property type="entry name" value="Aldolase class I"/>
    <property type="match status" value="1"/>
</dbReference>
<dbReference type="GO" id="GO:0016491">
    <property type="term" value="F:oxidoreductase activity"/>
    <property type="evidence" value="ECO:0007669"/>
    <property type="project" value="InterPro"/>
</dbReference>
<protein>
    <submittedName>
        <fullName evidence="2">Alkene reductase</fullName>
    </submittedName>
</protein>
<dbReference type="SUPFAM" id="SSF51395">
    <property type="entry name" value="FMN-linked oxidoreductases"/>
    <property type="match status" value="1"/>
</dbReference>
<dbReference type="AlphaFoldDB" id="A0A227J614"/>
<gene>
    <name evidence="2" type="ORF">CA163_22740</name>
</gene>
<dbReference type="GO" id="GO:0010181">
    <property type="term" value="F:FMN binding"/>
    <property type="evidence" value="ECO:0007669"/>
    <property type="project" value="InterPro"/>
</dbReference>
<reference evidence="2 3" key="1">
    <citation type="journal article" date="2017" name="Appl. Environ. Microbiol.">
        <title>Parallel evolution of two clades of a major Atlantic endemic Vibrio parahaemolyticus pathogen lineage by independent acquisition of related pathogenicity islands.</title>
        <authorList>
            <person name="Xu F."/>
            <person name="Gonzalez-Escalona N."/>
            <person name="Drees K.P."/>
            <person name="Sebra R.P."/>
            <person name="Cooper V.S."/>
            <person name="Jones S.H."/>
            <person name="Whistler C.A."/>
        </authorList>
    </citation>
    <scope>NUCLEOTIDE SEQUENCE [LARGE SCALE GENOMIC DNA]</scope>
    <source>
        <strain evidence="2 3">MAVP-3</strain>
    </source>
</reference>
<dbReference type="GO" id="GO:0005829">
    <property type="term" value="C:cytosol"/>
    <property type="evidence" value="ECO:0007669"/>
    <property type="project" value="TreeGrafter"/>
</dbReference>
<evidence type="ECO:0000313" key="3">
    <source>
        <dbReference type="Proteomes" id="UP000214596"/>
    </source>
</evidence>
<evidence type="ECO:0000313" key="2">
    <source>
        <dbReference type="EMBL" id="OXE30553.1"/>
    </source>
</evidence>
<dbReference type="EMBL" id="NIXT01002101">
    <property type="protein sequence ID" value="OXE30553.1"/>
    <property type="molecule type" value="Genomic_DNA"/>
</dbReference>
<feature type="domain" description="NADH:flavin oxidoreductase/NADH oxidase N-terminal" evidence="1">
    <location>
        <begin position="2"/>
        <end position="47"/>
    </location>
</feature>
<dbReference type="InterPro" id="IPR045247">
    <property type="entry name" value="Oye-like"/>
</dbReference>
<comment type="caution">
    <text evidence="2">The sequence shown here is derived from an EMBL/GenBank/DDBJ whole genome shotgun (WGS) entry which is preliminary data.</text>
</comment>